<evidence type="ECO:0000256" key="5">
    <source>
        <dbReference type="SAM" id="MobiDB-lite"/>
    </source>
</evidence>
<reference evidence="7" key="2">
    <citation type="submission" date="2020-09" db="EMBL/GenBank/DDBJ databases">
        <authorList>
            <person name="Sun Q."/>
            <person name="Zhou Y."/>
        </authorList>
    </citation>
    <scope>NUCLEOTIDE SEQUENCE</scope>
    <source>
        <strain evidence="7">CGMCC 1.15388</strain>
    </source>
</reference>
<keyword evidence="1" id="KW-0285">Flavoprotein</keyword>
<evidence type="ECO:0000313" key="7">
    <source>
        <dbReference type="EMBL" id="GGE70658.1"/>
    </source>
</evidence>
<dbReference type="InterPro" id="IPR011576">
    <property type="entry name" value="Pyridox_Oxase_N"/>
</dbReference>
<dbReference type="EMBL" id="BMIS01000007">
    <property type="protein sequence ID" value="GGE70658.1"/>
    <property type="molecule type" value="Genomic_DNA"/>
</dbReference>
<dbReference type="InterPro" id="IPR012349">
    <property type="entry name" value="Split_barrel_FMN-bd"/>
</dbReference>
<feature type="binding site" evidence="4">
    <location>
        <begin position="67"/>
        <end position="72"/>
    </location>
    <ligand>
        <name>FMN</name>
        <dbReference type="ChEBI" id="CHEBI:58210"/>
    </ligand>
</feature>
<dbReference type="AlphaFoldDB" id="A0A917AUG1"/>
<keyword evidence="2 4" id="KW-0288">FMN</keyword>
<evidence type="ECO:0000256" key="3">
    <source>
        <dbReference type="ARBA" id="ARBA00023002"/>
    </source>
</evidence>
<reference evidence="7" key="1">
    <citation type="journal article" date="2014" name="Int. J. Syst. Evol. Microbiol.">
        <title>Complete genome sequence of Corynebacterium casei LMG S-19264T (=DSM 44701T), isolated from a smear-ripened cheese.</title>
        <authorList>
            <consortium name="US DOE Joint Genome Institute (JGI-PGF)"/>
            <person name="Walter F."/>
            <person name="Albersmeier A."/>
            <person name="Kalinowski J."/>
            <person name="Ruckert C."/>
        </authorList>
    </citation>
    <scope>NUCLEOTIDE SEQUENCE</scope>
    <source>
        <strain evidence="7">CGMCC 1.15388</strain>
    </source>
</reference>
<feature type="domain" description="Pyridoxamine 5'-phosphate oxidase N-terminal" evidence="6">
    <location>
        <begin position="40"/>
        <end position="159"/>
    </location>
</feature>
<feature type="binding site" evidence="4">
    <location>
        <position position="89"/>
    </location>
    <ligand>
        <name>FMN</name>
        <dbReference type="ChEBI" id="CHEBI:58210"/>
    </ligand>
</feature>
<dbReference type="GO" id="GO:0004733">
    <property type="term" value="F:pyridoxamine phosphate oxidase activity"/>
    <property type="evidence" value="ECO:0007669"/>
    <property type="project" value="InterPro"/>
</dbReference>
<feature type="binding site" evidence="4">
    <location>
        <position position="159"/>
    </location>
    <ligand>
        <name>FMN</name>
        <dbReference type="ChEBI" id="CHEBI:58210"/>
    </ligand>
</feature>
<dbReference type="GO" id="GO:0010181">
    <property type="term" value="F:FMN binding"/>
    <property type="evidence" value="ECO:0007669"/>
    <property type="project" value="InterPro"/>
</dbReference>
<dbReference type="RefSeq" id="WP_188684761.1">
    <property type="nucleotide sequence ID" value="NZ_BMIS01000007.1"/>
</dbReference>
<evidence type="ECO:0000256" key="4">
    <source>
        <dbReference type="PIRSR" id="PIRSR000190-2"/>
    </source>
</evidence>
<evidence type="ECO:0000313" key="8">
    <source>
        <dbReference type="Proteomes" id="UP000633136"/>
    </source>
</evidence>
<dbReference type="GO" id="GO:0008615">
    <property type="term" value="P:pyridoxine biosynthetic process"/>
    <property type="evidence" value="ECO:0007669"/>
    <property type="project" value="InterPro"/>
</dbReference>
<accession>A0A917AUG1</accession>
<name>A0A917AUG1_9MICC</name>
<dbReference type="Pfam" id="PF01243">
    <property type="entry name" value="PNPOx_N"/>
    <property type="match status" value="1"/>
</dbReference>
<dbReference type="PIRSF" id="PIRSF000190">
    <property type="entry name" value="Pyd_amn-ph_oxd"/>
    <property type="match status" value="1"/>
</dbReference>
<comment type="caution">
    <text evidence="7">The sequence shown here is derived from an EMBL/GenBank/DDBJ whole genome shotgun (WGS) entry which is preliminary data.</text>
</comment>
<evidence type="ECO:0000256" key="1">
    <source>
        <dbReference type="ARBA" id="ARBA00022630"/>
    </source>
</evidence>
<dbReference type="Gene3D" id="2.30.110.10">
    <property type="entry name" value="Electron Transport, Fmn-binding Protein, Chain A"/>
    <property type="match status" value="2"/>
</dbReference>
<dbReference type="SUPFAM" id="SSF50475">
    <property type="entry name" value="FMN-binding split barrel"/>
    <property type="match status" value="1"/>
</dbReference>
<feature type="binding site" evidence="4">
    <location>
        <position position="88"/>
    </location>
    <ligand>
        <name>FMN</name>
        <dbReference type="ChEBI" id="CHEBI:58210"/>
    </ligand>
</feature>
<gene>
    <name evidence="7" type="ORF">GCM10011401_17350</name>
</gene>
<dbReference type="PANTHER" id="PTHR10851:SF0">
    <property type="entry name" value="PYRIDOXINE-5'-PHOSPHATE OXIDASE"/>
    <property type="match status" value="1"/>
</dbReference>
<dbReference type="InterPro" id="IPR000659">
    <property type="entry name" value="Pyridox_Oxase"/>
</dbReference>
<comment type="cofactor">
    <cofactor evidence="4">
        <name>FMN</name>
        <dbReference type="ChEBI" id="CHEBI:58210"/>
    </cofactor>
    <text evidence="4">Binds 1 FMN per subunit.</text>
</comment>
<feature type="region of interest" description="Disordered" evidence="5">
    <location>
        <begin position="1"/>
        <end position="26"/>
    </location>
</feature>
<keyword evidence="3" id="KW-0560">Oxidoreductase</keyword>
<protein>
    <submittedName>
        <fullName evidence="7">Pyridoxamine 5'-phosphate oxidase</fullName>
    </submittedName>
</protein>
<sequence length="185" mass="20947">MTETTRTRLRKMPSLTGAKEPVDPASFPDEPVSVFLPWLDEAEAAGVPEAHVMALSTVDADGLPDTRMLILKDVDERGWAFATTDSSRKGEQLAANQVAALTFWWQPQIRSVRIRGAAVPASPEESLRDLRARAPEAQAEIDPDDWTLWWVKPTRVEFWQGSPDRRDTRLIYTKEDGEWRFSPRS</sequence>
<dbReference type="PANTHER" id="PTHR10851">
    <property type="entry name" value="PYRIDOXINE-5-PHOSPHATE OXIDASE"/>
    <property type="match status" value="1"/>
</dbReference>
<keyword evidence="8" id="KW-1185">Reference proteome</keyword>
<dbReference type="Proteomes" id="UP000633136">
    <property type="component" value="Unassembled WGS sequence"/>
</dbReference>
<proteinExistence type="predicted"/>
<feature type="binding site" evidence="4">
    <location>
        <position position="169"/>
    </location>
    <ligand>
        <name>FMN</name>
        <dbReference type="ChEBI" id="CHEBI:58210"/>
    </ligand>
</feature>
<organism evidence="7 8">
    <name type="scientific">Nesterenkonia cremea</name>
    <dbReference type="NCBI Taxonomy" id="1882340"/>
    <lineage>
        <taxon>Bacteria</taxon>
        <taxon>Bacillati</taxon>
        <taxon>Actinomycetota</taxon>
        <taxon>Actinomycetes</taxon>
        <taxon>Micrococcales</taxon>
        <taxon>Micrococcaceae</taxon>
        <taxon>Nesterenkonia</taxon>
    </lineage>
</organism>
<evidence type="ECO:0000259" key="6">
    <source>
        <dbReference type="Pfam" id="PF01243"/>
    </source>
</evidence>
<evidence type="ECO:0000256" key="2">
    <source>
        <dbReference type="ARBA" id="ARBA00022643"/>
    </source>
</evidence>